<evidence type="ECO:0000256" key="2">
    <source>
        <dbReference type="ARBA" id="ARBA00022840"/>
    </source>
</evidence>
<keyword evidence="6" id="KW-1185">Reference proteome</keyword>
<name>A0ABS2P1R6_9BACI</name>
<keyword evidence="3" id="KW-0173">Coenzyme A biosynthesis</keyword>
<dbReference type="EC" id="2.7.1.24" evidence="3 4"/>
<dbReference type="PROSITE" id="PS51219">
    <property type="entry name" value="DPCK"/>
    <property type="match status" value="1"/>
</dbReference>
<dbReference type="CDD" id="cd02022">
    <property type="entry name" value="DPCK"/>
    <property type="match status" value="1"/>
</dbReference>
<dbReference type="Pfam" id="PF01121">
    <property type="entry name" value="CoaE"/>
    <property type="match status" value="1"/>
</dbReference>
<dbReference type="Proteomes" id="UP000737402">
    <property type="component" value="Unassembled WGS sequence"/>
</dbReference>
<keyword evidence="3 5" id="KW-0418">Kinase</keyword>
<gene>
    <name evidence="3" type="primary">coaE</name>
    <name evidence="5" type="ORF">JOC95_002401</name>
</gene>
<comment type="caution">
    <text evidence="5">The sequence shown here is derived from an EMBL/GenBank/DDBJ whole genome shotgun (WGS) entry which is preliminary data.</text>
</comment>
<dbReference type="InterPro" id="IPR027417">
    <property type="entry name" value="P-loop_NTPase"/>
</dbReference>
<evidence type="ECO:0000256" key="4">
    <source>
        <dbReference type="NCBIfam" id="TIGR00152"/>
    </source>
</evidence>
<dbReference type="PANTHER" id="PTHR10695">
    <property type="entry name" value="DEPHOSPHO-COA KINASE-RELATED"/>
    <property type="match status" value="1"/>
</dbReference>
<dbReference type="GO" id="GO:0004140">
    <property type="term" value="F:dephospho-CoA kinase activity"/>
    <property type="evidence" value="ECO:0007669"/>
    <property type="project" value="UniProtKB-EC"/>
</dbReference>
<keyword evidence="2 3" id="KW-0067">ATP-binding</keyword>
<dbReference type="Gene3D" id="3.40.50.300">
    <property type="entry name" value="P-loop containing nucleotide triphosphate hydrolases"/>
    <property type="match status" value="1"/>
</dbReference>
<feature type="binding site" evidence="3">
    <location>
        <begin position="10"/>
        <end position="15"/>
    </location>
    <ligand>
        <name>ATP</name>
        <dbReference type="ChEBI" id="CHEBI:30616"/>
    </ligand>
</feature>
<comment type="similarity">
    <text evidence="3">Belongs to the CoaE family.</text>
</comment>
<reference evidence="5 6" key="1">
    <citation type="submission" date="2021-01" db="EMBL/GenBank/DDBJ databases">
        <title>Genomic Encyclopedia of Type Strains, Phase IV (KMG-IV): sequencing the most valuable type-strain genomes for metagenomic binning, comparative biology and taxonomic classification.</title>
        <authorList>
            <person name="Goeker M."/>
        </authorList>
    </citation>
    <scope>NUCLEOTIDE SEQUENCE [LARGE SCALE GENOMIC DNA]</scope>
    <source>
        <strain evidence="5 6">DSM 25879</strain>
    </source>
</reference>
<evidence type="ECO:0000256" key="1">
    <source>
        <dbReference type="ARBA" id="ARBA00022741"/>
    </source>
</evidence>
<dbReference type="EMBL" id="JAFBED010000004">
    <property type="protein sequence ID" value="MBM7620548.1"/>
    <property type="molecule type" value="Genomic_DNA"/>
</dbReference>
<proteinExistence type="inferred from homology"/>
<dbReference type="SUPFAM" id="SSF52540">
    <property type="entry name" value="P-loop containing nucleoside triphosphate hydrolases"/>
    <property type="match status" value="1"/>
</dbReference>
<dbReference type="PANTHER" id="PTHR10695:SF46">
    <property type="entry name" value="BIFUNCTIONAL COENZYME A SYNTHASE-RELATED"/>
    <property type="match status" value="1"/>
</dbReference>
<dbReference type="InterPro" id="IPR001977">
    <property type="entry name" value="Depp_CoAkinase"/>
</dbReference>
<comment type="subcellular location">
    <subcellularLocation>
        <location evidence="3">Cytoplasm</location>
    </subcellularLocation>
</comment>
<evidence type="ECO:0000256" key="3">
    <source>
        <dbReference type="HAMAP-Rule" id="MF_00376"/>
    </source>
</evidence>
<comment type="pathway">
    <text evidence="3">Cofactor biosynthesis; coenzyme A biosynthesis; CoA from (R)-pantothenate: step 5/5.</text>
</comment>
<keyword evidence="3 5" id="KW-0808">Transferase</keyword>
<dbReference type="HAMAP" id="MF_00376">
    <property type="entry name" value="Dephospho_CoA_kinase"/>
    <property type="match status" value="1"/>
</dbReference>
<comment type="catalytic activity">
    <reaction evidence="3">
        <text>3'-dephospho-CoA + ATP = ADP + CoA + H(+)</text>
        <dbReference type="Rhea" id="RHEA:18245"/>
        <dbReference type="ChEBI" id="CHEBI:15378"/>
        <dbReference type="ChEBI" id="CHEBI:30616"/>
        <dbReference type="ChEBI" id="CHEBI:57287"/>
        <dbReference type="ChEBI" id="CHEBI:57328"/>
        <dbReference type="ChEBI" id="CHEBI:456216"/>
        <dbReference type="EC" id="2.7.1.24"/>
    </reaction>
</comment>
<keyword evidence="3" id="KW-0963">Cytoplasm</keyword>
<dbReference type="RefSeq" id="WP_204416276.1">
    <property type="nucleotide sequence ID" value="NZ_JAFBED010000004.1"/>
</dbReference>
<protein>
    <recommendedName>
        <fullName evidence="3 4">Dephospho-CoA kinase</fullName>
        <ecNumber evidence="3 4">2.7.1.24</ecNumber>
    </recommendedName>
    <alternativeName>
        <fullName evidence="3">Dephosphocoenzyme A kinase</fullName>
    </alternativeName>
</protein>
<dbReference type="NCBIfam" id="TIGR00152">
    <property type="entry name" value="dephospho-CoA kinase"/>
    <property type="match status" value="1"/>
</dbReference>
<sequence length="198" mass="22646">MIIGLTGGIASGKSTVAAMLKEYGLPIVDADVVARQVVEVGEETYNKLVSVFGEEILQEDKSLDRVKLGKLIFENKEKRERLNSIMHPSIRNRMKEESREYQEKGHRTVVMDIPLLFESKLTHLVEKTLLVYVDEAVQLERLMKRNSLSKEDAMARITSQMPLREKVDLADEVIQNNGSLEETKEQLHDILKKWAIQI</sequence>
<evidence type="ECO:0000313" key="6">
    <source>
        <dbReference type="Proteomes" id="UP000737402"/>
    </source>
</evidence>
<accession>A0ABS2P1R6</accession>
<organism evidence="5 6">
    <name type="scientific">Sutcliffiella tianshenii</name>
    <dbReference type="NCBI Taxonomy" id="1463404"/>
    <lineage>
        <taxon>Bacteria</taxon>
        <taxon>Bacillati</taxon>
        <taxon>Bacillota</taxon>
        <taxon>Bacilli</taxon>
        <taxon>Bacillales</taxon>
        <taxon>Bacillaceae</taxon>
        <taxon>Sutcliffiella</taxon>
    </lineage>
</organism>
<keyword evidence="1 3" id="KW-0547">Nucleotide-binding</keyword>
<evidence type="ECO:0000313" key="5">
    <source>
        <dbReference type="EMBL" id="MBM7620548.1"/>
    </source>
</evidence>
<comment type="function">
    <text evidence="3">Catalyzes the phosphorylation of the 3'-hydroxyl group of dephosphocoenzyme A to form coenzyme A.</text>
</comment>